<gene>
    <name evidence="4" type="primary">Ivns1abp</name>
    <name evidence="4" type="ORF">g.11168</name>
</gene>
<keyword evidence="1" id="KW-0880">Kelch repeat</keyword>
<keyword evidence="2" id="KW-0677">Repeat</keyword>
<dbReference type="PANTHER" id="PTHR45632">
    <property type="entry name" value="LD33804P"/>
    <property type="match status" value="1"/>
</dbReference>
<feature type="region of interest" description="Disordered" evidence="3">
    <location>
        <begin position="1"/>
        <end position="27"/>
    </location>
</feature>
<dbReference type="SMART" id="SM00612">
    <property type="entry name" value="Kelch"/>
    <property type="match status" value="4"/>
</dbReference>
<dbReference type="Pfam" id="PF01344">
    <property type="entry name" value="Kelch_1"/>
    <property type="match status" value="2"/>
</dbReference>
<proteinExistence type="predicted"/>
<dbReference type="AlphaFoldDB" id="A0A0A1WJR0"/>
<evidence type="ECO:0000256" key="1">
    <source>
        <dbReference type="ARBA" id="ARBA00022441"/>
    </source>
</evidence>
<sequence length="321" mass="36475">MGSACSRDPPATAKDESQFSGGAGYDTVDTPNSDNSCLLAVKFVSGEKIRVFKYVSDKDDWSICHEIPVGGIFRTLIVQQYMLFIDWVDARRICCYDTTTRAIRTLDPFKEDVFRYYFAAVFQSKLYLFADVEDKRKVHVWDPAKDRWSEAPKLNVGRVHAAAVSHRGYLYVAGGSKGFPHNTELRSVERYDPRGHSWKRCADLVQARCAAGLVSAGAFLYIVGGECSEIPTNMVERYDAQLNKWTQLMCMEIPKHYPACAYYNNCLLACGGPAIDQDCKIVEEFNETENKWRRRNSMPTQGPYSYMIVTPAWLRQLESLN</sequence>
<accession>A0A0A1WJR0</accession>
<dbReference type="InterPro" id="IPR015915">
    <property type="entry name" value="Kelch-typ_b-propeller"/>
</dbReference>
<protein>
    <submittedName>
        <fullName evidence="4">Influenza virus NS1A-binding protein homolog</fullName>
    </submittedName>
</protein>
<dbReference type="Gene3D" id="2.120.10.80">
    <property type="entry name" value="Kelch-type beta propeller"/>
    <property type="match status" value="1"/>
</dbReference>
<dbReference type="EMBL" id="GBXI01015396">
    <property type="protein sequence ID" value="JAC98895.1"/>
    <property type="molecule type" value="Transcribed_RNA"/>
</dbReference>
<dbReference type="PANTHER" id="PTHR45632:SF3">
    <property type="entry name" value="KELCH-LIKE PROTEIN 32"/>
    <property type="match status" value="1"/>
</dbReference>
<organism evidence="4">
    <name type="scientific">Zeugodacus cucurbitae</name>
    <name type="common">Melon fruit fly</name>
    <name type="synonym">Bactrocera cucurbitae</name>
    <dbReference type="NCBI Taxonomy" id="28588"/>
    <lineage>
        <taxon>Eukaryota</taxon>
        <taxon>Metazoa</taxon>
        <taxon>Ecdysozoa</taxon>
        <taxon>Arthropoda</taxon>
        <taxon>Hexapoda</taxon>
        <taxon>Insecta</taxon>
        <taxon>Pterygota</taxon>
        <taxon>Neoptera</taxon>
        <taxon>Endopterygota</taxon>
        <taxon>Diptera</taxon>
        <taxon>Brachycera</taxon>
        <taxon>Muscomorpha</taxon>
        <taxon>Tephritoidea</taxon>
        <taxon>Tephritidae</taxon>
        <taxon>Zeugodacus</taxon>
        <taxon>Zeugodacus</taxon>
    </lineage>
</organism>
<reference evidence="4" key="1">
    <citation type="submission" date="2014-11" db="EMBL/GenBank/DDBJ databases">
        <authorList>
            <person name="Geib S."/>
        </authorList>
    </citation>
    <scope>NUCLEOTIDE SEQUENCE</scope>
</reference>
<evidence type="ECO:0000256" key="3">
    <source>
        <dbReference type="SAM" id="MobiDB-lite"/>
    </source>
</evidence>
<dbReference type="InterPro" id="IPR006652">
    <property type="entry name" value="Kelch_1"/>
</dbReference>
<dbReference type="SUPFAM" id="SSF117281">
    <property type="entry name" value="Kelch motif"/>
    <property type="match status" value="1"/>
</dbReference>
<reference evidence="4" key="2">
    <citation type="journal article" date="2015" name="Gigascience">
        <title>Reconstructing a comprehensive transcriptome assembly of a white-pupal translocated strain of the pest fruit fly Bactrocera cucurbitae.</title>
        <authorList>
            <person name="Sim S.B."/>
            <person name="Calla B."/>
            <person name="Hall B."/>
            <person name="DeRego T."/>
            <person name="Geib S.M."/>
        </authorList>
    </citation>
    <scope>NUCLEOTIDE SEQUENCE</scope>
</reference>
<name>A0A0A1WJR0_ZEUCU</name>
<evidence type="ECO:0000313" key="4">
    <source>
        <dbReference type="EMBL" id="JAC98895.1"/>
    </source>
</evidence>
<evidence type="ECO:0000256" key="2">
    <source>
        <dbReference type="ARBA" id="ARBA00022737"/>
    </source>
</evidence>